<dbReference type="GO" id="GO:0000166">
    <property type="term" value="F:nucleotide binding"/>
    <property type="evidence" value="ECO:0007669"/>
    <property type="project" value="UniProtKB-KW"/>
</dbReference>
<evidence type="ECO:0000259" key="9">
    <source>
        <dbReference type="PROSITE" id="PS50507"/>
    </source>
</evidence>
<sequence>MDDFEQELEVFSYSKDENDEMTASTDKSIMPSAIRVEEHCVRPSSFEASTHIYVGQTRQVLLDNEDIWFRLGDTNILAYIIRRGRVRHIYYAVDQYARYSRPTIPALISRHLTGLFESINFNDPSDDSYLFRCRIPAGPAGSIAQLVQRCQQLPQTNITQQHHVHFKFKTIWEALTSEERIKVSRYLSVPHDATQAFASGLVMWIVAADETLVRKVVQTGLLKANSTSEYASLAKQISVEAKSLQNIHNVDYRQIFELDVLVNRCAGQPDWSKEKENRTNPKLANLSEEFVYDVARKVFREAYGQKKTPMTLDWEEYWQTRWEWVAAGSIHTQYKQDQRYILRKPNECKNKFLTVVTMPNLGPEAFLKRTPEIQAWASTKYEWAKQRAIYGTDLTSYILANLAFYKCENILPSQFPVGKDANDDNVARRVRGVLRGGLPLCVDFEDFNSQHSVSSMQAVLDAYQDVFSKVLSPDQHMALDWTRQSIERQTITDNTGLKQRYSASGTLMSGWRLTTFMNSVLNYVYIQYMLKDDYRALPSVHNGDDVLLAVRNLKTVRNMFKNAIDCDIRVQPTKCAFGGIAEFLRIDHVRGSKGQYLSRAVATMIHSRVESRPNPNARDLIEAMENRFADLHARGVGVSLVSRLRQAYYERLVKYREISVENSYLIKTTHRVAGGISDENSASVQPQIQLVPDETETSQAKEIIQRLRLPGVIAYADYVKNALGLDHDIKIFRDRLYKATIRAIDTSKMKPEIKYTSGVRRRQNIKMIYKAHKDTVQGGSYGKAVLTGLSQEFLGLKLHEGVLKSMLARDDDPMELLSLVA</sequence>
<dbReference type="PROSITE" id="PS50507">
    <property type="entry name" value="RDRP_SSRNA_POS"/>
    <property type="match status" value="1"/>
</dbReference>
<keyword evidence="6 8" id="KW-0693">Viral RNA replication</keyword>
<dbReference type="EMBL" id="MN628281">
    <property type="protein sequence ID" value="QIP68061.1"/>
    <property type="molecule type" value="Genomic_RNA"/>
</dbReference>
<dbReference type="GO" id="GO:0003723">
    <property type="term" value="F:RNA binding"/>
    <property type="evidence" value="ECO:0007669"/>
    <property type="project" value="InterPro"/>
</dbReference>
<keyword evidence="3 8" id="KW-0808">Transferase</keyword>
<name>A0A6G9EMC7_9VIRU</name>
<keyword evidence="4 8" id="KW-0548">Nucleotidyltransferase</keyword>
<reference evidence="10" key="1">
    <citation type="submission" date="2019-10" db="EMBL/GenBank/DDBJ databases">
        <title>The virome associated to Eryshiphales from vegetable crops in Italy.</title>
        <authorList>
            <person name="Chiapello M."/>
            <person name="Turina M."/>
        </authorList>
    </citation>
    <scope>NUCLEOTIDE SEQUENCE</scope>
    <source>
        <strain evidence="10">PM-A_DN30194</strain>
    </source>
</reference>
<dbReference type="SUPFAM" id="SSF56672">
    <property type="entry name" value="DNA/RNA polymerases"/>
    <property type="match status" value="1"/>
</dbReference>
<keyword evidence="2 8" id="KW-0696">RNA-directed RNA polymerase</keyword>
<accession>A0A6G9EMC7</accession>
<proteinExistence type="inferred from homology"/>
<evidence type="ECO:0000256" key="6">
    <source>
        <dbReference type="ARBA" id="ARBA00022953"/>
    </source>
</evidence>
<dbReference type="EC" id="2.7.7.48" evidence="8"/>
<dbReference type="GO" id="GO:0039694">
    <property type="term" value="P:viral RNA genome replication"/>
    <property type="evidence" value="ECO:0007669"/>
    <property type="project" value="InterPro"/>
</dbReference>
<evidence type="ECO:0000256" key="3">
    <source>
        <dbReference type="ARBA" id="ARBA00022679"/>
    </source>
</evidence>
<protein>
    <recommendedName>
        <fullName evidence="8">RNA-directed RNA polymerase</fullName>
        <ecNumber evidence="8">2.7.7.48</ecNumber>
    </recommendedName>
</protein>
<feature type="domain" description="RdRp catalytic" evidence="9">
    <location>
        <begin position="437"/>
        <end position="558"/>
    </location>
</feature>
<comment type="similarity">
    <text evidence="1">Belongs to the totiviridae RNA-directed RNA polymerase family.</text>
</comment>
<evidence type="ECO:0000256" key="5">
    <source>
        <dbReference type="ARBA" id="ARBA00022741"/>
    </source>
</evidence>
<evidence type="ECO:0000256" key="7">
    <source>
        <dbReference type="ARBA" id="ARBA00048744"/>
    </source>
</evidence>
<keyword evidence="5 8" id="KW-0547">Nucleotide-binding</keyword>
<dbReference type="Pfam" id="PF02123">
    <property type="entry name" value="RdRP_4"/>
    <property type="match status" value="1"/>
</dbReference>
<dbReference type="InterPro" id="IPR043502">
    <property type="entry name" value="DNA/RNA_pol_sf"/>
</dbReference>
<dbReference type="GO" id="GO:0006351">
    <property type="term" value="P:DNA-templated transcription"/>
    <property type="evidence" value="ECO:0007669"/>
    <property type="project" value="InterPro"/>
</dbReference>
<dbReference type="InterPro" id="IPR001795">
    <property type="entry name" value="RNA-dir_pol_luteovirus"/>
</dbReference>
<organism evidence="10">
    <name type="scientific">Erysiphales associated totivirus 10</name>
    <dbReference type="NCBI Taxonomy" id="2719840"/>
    <lineage>
        <taxon>Viruses</taxon>
        <taxon>Riboviria</taxon>
        <taxon>Orthornavirae</taxon>
        <taxon>Duplornaviricota</taxon>
        <taxon>Chrymotiviricetes</taxon>
        <taxon>Ghabrivirales</taxon>
        <taxon>Alphatotivirineae</taxon>
        <taxon>Orthototiviridae</taxon>
        <taxon>Totivirus</taxon>
    </lineage>
</organism>
<evidence type="ECO:0000256" key="8">
    <source>
        <dbReference type="RuleBase" id="RU364050"/>
    </source>
</evidence>
<comment type="catalytic activity">
    <reaction evidence="7 8">
        <text>RNA(n) + a ribonucleoside 5'-triphosphate = RNA(n+1) + diphosphate</text>
        <dbReference type="Rhea" id="RHEA:21248"/>
        <dbReference type="Rhea" id="RHEA-COMP:14527"/>
        <dbReference type="Rhea" id="RHEA-COMP:17342"/>
        <dbReference type="ChEBI" id="CHEBI:33019"/>
        <dbReference type="ChEBI" id="CHEBI:61557"/>
        <dbReference type="ChEBI" id="CHEBI:140395"/>
        <dbReference type="EC" id="2.7.7.48"/>
    </reaction>
</comment>
<evidence type="ECO:0000256" key="4">
    <source>
        <dbReference type="ARBA" id="ARBA00022695"/>
    </source>
</evidence>
<evidence type="ECO:0000256" key="2">
    <source>
        <dbReference type="ARBA" id="ARBA00022484"/>
    </source>
</evidence>
<evidence type="ECO:0000256" key="1">
    <source>
        <dbReference type="ARBA" id="ARBA00010455"/>
    </source>
</evidence>
<dbReference type="InterPro" id="IPR007094">
    <property type="entry name" value="RNA-dir_pol_PSvirus"/>
</dbReference>
<evidence type="ECO:0000313" key="10">
    <source>
        <dbReference type="EMBL" id="QIP68061.1"/>
    </source>
</evidence>
<dbReference type="GO" id="GO:0003968">
    <property type="term" value="F:RNA-directed RNA polymerase activity"/>
    <property type="evidence" value="ECO:0007669"/>
    <property type="project" value="UniProtKB-KW"/>
</dbReference>